<feature type="compositionally biased region" description="Basic and acidic residues" evidence="1">
    <location>
        <begin position="236"/>
        <end position="250"/>
    </location>
</feature>
<proteinExistence type="predicted"/>
<comment type="caution">
    <text evidence="2">The sequence shown here is derived from an EMBL/GenBank/DDBJ whole genome shotgun (WGS) entry which is preliminary data.</text>
</comment>
<organism evidence="2 3">
    <name type="scientific">Pseudomonas juntendi</name>
    <dbReference type="NCBI Taxonomy" id="2666183"/>
    <lineage>
        <taxon>Bacteria</taxon>
        <taxon>Pseudomonadati</taxon>
        <taxon>Pseudomonadota</taxon>
        <taxon>Gammaproteobacteria</taxon>
        <taxon>Pseudomonadales</taxon>
        <taxon>Pseudomonadaceae</taxon>
        <taxon>Pseudomonas</taxon>
    </lineage>
</organism>
<accession>A0A7W2KHP5</accession>
<dbReference type="Proteomes" id="UP000545074">
    <property type="component" value="Unassembled WGS sequence"/>
</dbReference>
<dbReference type="NCBIfam" id="TIGR03696">
    <property type="entry name" value="Rhs_assc_core"/>
    <property type="match status" value="1"/>
</dbReference>
<sequence length="264" mass="29155">MNNHKSESHRESHHYSVYGHDPKLPSGKTLLGFNGEHLQIATASYHLGSGYRTYSPALMRFCSPDSWSPFGLGGMNPYIYCGADPVNRNDPSGHMLKTIKGRRYKVTENYAVQIIGAPVSPGPVISQPVTSSRRSLGQNVGKLVSQFETRTVTNGSPTANVSRIMQPSRQVKPVAIVAPVQRQNQPTQLPPHPNRRGFTTPNPTADAAGYHPEELTRSPSVTRSRSSSPASTNSWDEWRRNPESVERELNEGIAAAIRRNYPSR</sequence>
<name>A0A7W2KHP5_9PSED</name>
<dbReference type="InterPro" id="IPR022385">
    <property type="entry name" value="Rhs_assc_core"/>
</dbReference>
<evidence type="ECO:0000313" key="3">
    <source>
        <dbReference type="Proteomes" id="UP000545074"/>
    </source>
</evidence>
<dbReference type="EMBL" id="JACGCX010000010">
    <property type="protein sequence ID" value="MBA6098723.1"/>
    <property type="molecule type" value="Genomic_DNA"/>
</dbReference>
<evidence type="ECO:0000313" key="2">
    <source>
        <dbReference type="EMBL" id="MBA6098723.1"/>
    </source>
</evidence>
<dbReference type="SUPFAM" id="SSF56399">
    <property type="entry name" value="ADP-ribosylation"/>
    <property type="match status" value="1"/>
</dbReference>
<dbReference type="RefSeq" id="WP_182389912.1">
    <property type="nucleotide sequence ID" value="NZ_BQIO01000011.1"/>
</dbReference>
<dbReference type="Gene3D" id="2.180.10.10">
    <property type="entry name" value="RHS repeat-associated core"/>
    <property type="match status" value="1"/>
</dbReference>
<reference evidence="2 3" key="1">
    <citation type="submission" date="2020-07" db="EMBL/GenBank/DDBJ databases">
        <title>Diversity of carbapenemase encoding genes among Pseudomonas putida group clinical isolates in a tertiary Brazilian hospital.</title>
        <authorList>
            <person name="Alberto-Lei F."/>
            <person name="Nodari C.S."/>
            <person name="Streling A.P."/>
            <person name="Paulino J.T."/>
            <person name="Bessa-Neto F.O."/>
            <person name="Cayo R."/>
            <person name="Gales A.C."/>
        </authorList>
    </citation>
    <scope>NUCLEOTIDE SEQUENCE [LARGE SCALE GENOMIC DNA]</scope>
    <source>
        <strain evidence="2 3">12815</strain>
    </source>
</reference>
<dbReference type="AlphaFoldDB" id="A0A7W2KHP5"/>
<feature type="compositionally biased region" description="Low complexity" evidence="1">
    <location>
        <begin position="217"/>
        <end position="234"/>
    </location>
</feature>
<evidence type="ECO:0000256" key="1">
    <source>
        <dbReference type="SAM" id="MobiDB-lite"/>
    </source>
</evidence>
<feature type="region of interest" description="Disordered" evidence="1">
    <location>
        <begin position="180"/>
        <end position="251"/>
    </location>
</feature>
<protein>
    <submittedName>
        <fullName evidence="2">RHS repeat-associated core domain-containing protein</fullName>
    </submittedName>
</protein>
<gene>
    <name evidence="2" type="ORF">H4C80_16505</name>
</gene>